<dbReference type="Proteomes" id="UP001302949">
    <property type="component" value="Unassembled WGS sequence"/>
</dbReference>
<name>A0ABU5QB71_9BACT</name>
<dbReference type="RefSeq" id="WP_323297242.1">
    <property type="nucleotide sequence ID" value="NZ_JAYFUM010000015.1"/>
</dbReference>
<organism evidence="5 6">
    <name type="scientific">Arcicella rigui</name>
    <dbReference type="NCBI Taxonomy" id="797020"/>
    <lineage>
        <taxon>Bacteria</taxon>
        <taxon>Pseudomonadati</taxon>
        <taxon>Bacteroidota</taxon>
        <taxon>Cytophagia</taxon>
        <taxon>Cytophagales</taxon>
        <taxon>Flectobacillaceae</taxon>
        <taxon>Arcicella</taxon>
    </lineage>
</organism>
<evidence type="ECO:0000313" key="6">
    <source>
        <dbReference type="Proteomes" id="UP001302949"/>
    </source>
</evidence>
<accession>A0ABU5QB71</accession>
<dbReference type="EMBL" id="JAYFUM010000015">
    <property type="protein sequence ID" value="MEA5140084.1"/>
    <property type="molecule type" value="Genomic_DNA"/>
</dbReference>
<dbReference type="InterPro" id="IPR051450">
    <property type="entry name" value="Gfo/Idh/MocA_Oxidoreductases"/>
</dbReference>
<dbReference type="InterPro" id="IPR013149">
    <property type="entry name" value="ADH-like_C"/>
</dbReference>
<evidence type="ECO:0000259" key="3">
    <source>
        <dbReference type="Pfam" id="PF08240"/>
    </source>
</evidence>
<protein>
    <submittedName>
        <fullName evidence="5">Bi-domain-containing oxidoreductase</fullName>
    </submittedName>
</protein>
<feature type="domain" description="GFO/IDH/MocA-like oxidoreductase" evidence="4">
    <location>
        <begin position="541"/>
        <end position="628"/>
    </location>
</feature>
<dbReference type="Pfam" id="PF22725">
    <property type="entry name" value="GFO_IDH_MocA_C3"/>
    <property type="match status" value="1"/>
</dbReference>
<evidence type="ECO:0000259" key="4">
    <source>
        <dbReference type="Pfam" id="PF22725"/>
    </source>
</evidence>
<evidence type="ECO:0000313" key="5">
    <source>
        <dbReference type="EMBL" id="MEA5140084.1"/>
    </source>
</evidence>
<dbReference type="InterPro" id="IPR055170">
    <property type="entry name" value="GFO_IDH_MocA-like_dom"/>
</dbReference>
<dbReference type="PANTHER" id="PTHR43377">
    <property type="entry name" value="BILIVERDIN REDUCTASE A"/>
    <property type="match status" value="1"/>
</dbReference>
<dbReference type="InterPro" id="IPR036291">
    <property type="entry name" value="NAD(P)-bd_dom_sf"/>
</dbReference>
<keyword evidence="6" id="KW-1185">Reference proteome</keyword>
<feature type="domain" description="Alcohol dehydrogenase-like N-terminal" evidence="3">
    <location>
        <begin position="66"/>
        <end position="138"/>
    </location>
</feature>
<dbReference type="CDD" id="cd08255">
    <property type="entry name" value="2-desacetyl-2-hydroxyethyl_bacteriochlorophyllide_like"/>
    <property type="match status" value="1"/>
</dbReference>
<dbReference type="Gene3D" id="3.90.180.10">
    <property type="entry name" value="Medium-chain alcohol dehydrogenases, catalytic domain"/>
    <property type="match status" value="1"/>
</dbReference>
<evidence type="ECO:0000259" key="2">
    <source>
        <dbReference type="Pfam" id="PF01408"/>
    </source>
</evidence>
<dbReference type="Pfam" id="PF08240">
    <property type="entry name" value="ADH_N"/>
    <property type="match status" value="1"/>
</dbReference>
<comment type="caution">
    <text evidence="5">The sequence shown here is derived from an EMBL/GenBank/DDBJ whole genome shotgun (WGS) entry which is preliminary data.</text>
</comment>
<dbReference type="SUPFAM" id="SSF50129">
    <property type="entry name" value="GroES-like"/>
    <property type="match status" value="1"/>
</dbReference>
<dbReference type="SUPFAM" id="SSF55347">
    <property type="entry name" value="Glyceraldehyde-3-phosphate dehydrogenase-like, C-terminal domain"/>
    <property type="match status" value="1"/>
</dbReference>
<dbReference type="Pfam" id="PF01408">
    <property type="entry name" value="GFO_IDH_MocA"/>
    <property type="match status" value="1"/>
</dbReference>
<feature type="domain" description="Alcohol dehydrogenase-like C-terminal" evidence="1">
    <location>
        <begin position="178"/>
        <end position="297"/>
    </location>
</feature>
<sequence length="705" mass="77821">MKQIIQHLQTGETTLVETPVPQVRKGCVLIKTHRSLVSLGTEKMLVQFGKSNLLSKAQQQPEKVKQVLAKIKTDGFKPTFDAVRRKLNEPIPLGYCNVGEVIAIGAEVSEFKIGDRVVSNGNHAEVVCVPKNLVALIPDEVSDEEATFTVVGAIALQSIRLVNPTFGETVVVIGLGLIGQLTVELLLANGCEVIAFDFEQSKVDLAISKGIKAFQVREKDDSLQIAKTLTKQIGVDAVIITASTKSNEVIAQAAQMSRKRGRIVLVGVIGLDIQRADFYEKELNFQVSCSYGAGRYETNYEQNGQDYPIGFVRWTAKRNFEAILNAIAKKKLQVDSLITQKVAFENFQEIYSNMGKSNAIASILEYSEKSFSLQDTIQFQNNTFEKSNDILAIIGAGNFTKSTVLPNLKKLKAKIKYISSSNGLSASIVTQQFGITKATSNNEIIFNDPEISAVIITTQHNTHAKLCIEALKAGKHVFVEKPLALTQEEIDEIIEVYQQSGKTLTVGFNRRFSPFMQDAKKQLGSNNLPMNVIATMNAGFIPSSHWTQDMSIGGGRIIGEACHLIDLITFLTGSLVESVVMNAMEQSPSLNTDNATILLKYQNGSTGVINYFSNGHKSYSKERIEIYSQGRTIIVDNFRKSTYYGFKNSGFSQSQDKGHFQQFKLWLERLQNGGEAIILFEEIINTSKASLASILSLNIEKKIKI</sequence>
<reference evidence="5 6" key="1">
    <citation type="submission" date="2023-12" db="EMBL/GenBank/DDBJ databases">
        <title>Novel species of the genus Arcicella isolated from rivers.</title>
        <authorList>
            <person name="Lu H."/>
        </authorList>
    </citation>
    <scope>NUCLEOTIDE SEQUENCE [LARGE SCALE GENOMIC DNA]</scope>
    <source>
        <strain evidence="5 6">KCTC 23307</strain>
    </source>
</reference>
<dbReference type="InterPro" id="IPR013154">
    <property type="entry name" value="ADH-like_N"/>
</dbReference>
<proteinExistence type="predicted"/>
<feature type="domain" description="Gfo/Idh/MocA-like oxidoreductase N-terminal" evidence="2">
    <location>
        <begin position="392"/>
        <end position="508"/>
    </location>
</feature>
<dbReference type="Pfam" id="PF00107">
    <property type="entry name" value="ADH_zinc_N"/>
    <property type="match status" value="1"/>
</dbReference>
<dbReference type="PANTHER" id="PTHR43377:SF1">
    <property type="entry name" value="BILIVERDIN REDUCTASE A"/>
    <property type="match status" value="1"/>
</dbReference>
<dbReference type="SUPFAM" id="SSF51735">
    <property type="entry name" value="NAD(P)-binding Rossmann-fold domains"/>
    <property type="match status" value="2"/>
</dbReference>
<evidence type="ECO:0000259" key="1">
    <source>
        <dbReference type="Pfam" id="PF00107"/>
    </source>
</evidence>
<dbReference type="Gene3D" id="3.40.50.720">
    <property type="entry name" value="NAD(P)-binding Rossmann-like Domain"/>
    <property type="match status" value="2"/>
</dbReference>
<dbReference type="InterPro" id="IPR000683">
    <property type="entry name" value="Gfo/Idh/MocA-like_OxRdtase_N"/>
</dbReference>
<dbReference type="InterPro" id="IPR011032">
    <property type="entry name" value="GroES-like_sf"/>
</dbReference>
<dbReference type="Gene3D" id="3.30.360.10">
    <property type="entry name" value="Dihydrodipicolinate Reductase, domain 2"/>
    <property type="match status" value="1"/>
</dbReference>
<gene>
    <name evidence="5" type="ORF">VB248_13110</name>
</gene>